<keyword evidence="2 13" id="KW-0813">Transport</keyword>
<evidence type="ECO:0000256" key="12">
    <source>
        <dbReference type="ARBA" id="ARBA00037847"/>
    </source>
</evidence>
<evidence type="ECO:0000256" key="14">
    <source>
        <dbReference type="RuleBase" id="RU003848"/>
    </source>
</evidence>
<evidence type="ECO:0000256" key="13">
    <source>
        <dbReference type="HAMAP-Rule" id="MF_01398"/>
    </source>
</evidence>
<keyword evidence="8 13" id="KW-0472">Membrane</keyword>
<dbReference type="CDD" id="cd06503">
    <property type="entry name" value="ATP-synt_Fo_b"/>
    <property type="match status" value="1"/>
</dbReference>
<evidence type="ECO:0000256" key="1">
    <source>
        <dbReference type="ARBA" id="ARBA00005513"/>
    </source>
</evidence>
<dbReference type="PANTHER" id="PTHR33445">
    <property type="entry name" value="ATP SYNTHASE SUBUNIT B', CHLOROPLASTIC"/>
    <property type="match status" value="1"/>
</dbReference>
<gene>
    <name evidence="13" type="primary">atpF</name>
    <name evidence="17" type="ORF">R83534S58_LOCUS1681</name>
</gene>
<keyword evidence="7 13" id="KW-0406">Ion transport</keyword>
<evidence type="ECO:0000256" key="16">
    <source>
        <dbReference type="SAM" id="SignalP"/>
    </source>
</evidence>
<evidence type="ECO:0000313" key="17">
    <source>
        <dbReference type="EMBL" id="CAI3950500.1"/>
    </source>
</evidence>
<keyword evidence="5 13" id="KW-0375">Hydrogen ion transport</keyword>
<evidence type="ECO:0000256" key="9">
    <source>
        <dbReference type="ARBA" id="ARBA00023310"/>
    </source>
</evidence>
<evidence type="ECO:0000313" key="18">
    <source>
        <dbReference type="Proteomes" id="UP001154272"/>
    </source>
</evidence>
<feature type="transmembrane region" description="Helical" evidence="13">
    <location>
        <begin position="45"/>
        <end position="66"/>
    </location>
</feature>
<evidence type="ECO:0000256" key="8">
    <source>
        <dbReference type="ARBA" id="ARBA00023136"/>
    </source>
</evidence>
<dbReference type="EMBL" id="CAMXCH010000003">
    <property type="protein sequence ID" value="CAI3950500.1"/>
    <property type="molecule type" value="Genomic_DNA"/>
</dbReference>
<evidence type="ECO:0000256" key="4">
    <source>
        <dbReference type="ARBA" id="ARBA00022692"/>
    </source>
</evidence>
<evidence type="ECO:0000256" key="15">
    <source>
        <dbReference type="SAM" id="Coils"/>
    </source>
</evidence>
<evidence type="ECO:0000256" key="5">
    <source>
        <dbReference type="ARBA" id="ARBA00022781"/>
    </source>
</evidence>
<keyword evidence="9 13" id="KW-0066">ATP synthesis</keyword>
<accession>A0ABM9HSC1</accession>
<keyword evidence="3 13" id="KW-0138">CF(0)</keyword>
<dbReference type="RefSeq" id="WP_282024239.1">
    <property type="nucleotide sequence ID" value="NZ_CAMXCH010000003.1"/>
</dbReference>
<evidence type="ECO:0000256" key="6">
    <source>
        <dbReference type="ARBA" id="ARBA00022989"/>
    </source>
</evidence>
<evidence type="ECO:0000256" key="3">
    <source>
        <dbReference type="ARBA" id="ARBA00022547"/>
    </source>
</evidence>
<evidence type="ECO:0000256" key="2">
    <source>
        <dbReference type="ARBA" id="ARBA00022448"/>
    </source>
</evidence>
<dbReference type="HAMAP" id="MF_01398">
    <property type="entry name" value="ATP_synth_b_bprime"/>
    <property type="match status" value="1"/>
</dbReference>
<sequence>MRRFSVRFPRLVASLVGGVALSILLAPALSTNAMAAGMPQMDFKNPLVIAQIGWVLVIFFCLYLAVKYFSIPQVEQVIHNRRSKIDGDMDSARQAKAQADKAVEALNKTRSEAAAEAQAKIDTIIQETRVSSAKQMQELQARLDNETREAETRIVQARNSALKQVDQMAKDVAQSLVKQLLNEDVKDEIIDNKVQQILSVKS</sequence>
<comment type="caution">
    <text evidence="17">The sequence shown here is derived from an EMBL/GenBank/DDBJ whole genome shotgun (WGS) entry which is preliminary data.</text>
</comment>
<feature type="chain" id="PRO_5046727609" description="ATP synthase subunit b" evidence="16">
    <location>
        <begin position="36"/>
        <end position="202"/>
    </location>
</feature>
<comment type="function">
    <text evidence="11">Component of the F(0) channel, it forms part of the peripheral stalk, linking F(1) to F(0). The b'-subunit is a diverged and duplicated form of b found in plants and photosynthetic bacteria.</text>
</comment>
<comment type="subcellular location">
    <subcellularLocation>
        <location evidence="13">Cell membrane</location>
        <topology evidence="13">Single-pass membrane protein</topology>
    </subcellularLocation>
    <subcellularLocation>
        <location evidence="12">Endomembrane system</location>
        <topology evidence="12">Single-pass membrane protein</topology>
    </subcellularLocation>
</comment>
<reference evidence="17" key="1">
    <citation type="submission" date="2022-10" db="EMBL/GenBank/DDBJ databases">
        <authorList>
            <person name="Botero Cardona J."/>
        </authorList>
    </citation>
    <scope>NUCLEOTIDE SEQUENCE</scope>
    <source>
        <strain evidence="17">R-83534</strain>
    </source>
</reference>
<keyword evidence="16" id="KW-0732">Signal</keyword>
<dbReference type="InterPro" id="IPR050059">
    <property type="entry name" value="ATP_synthase_B_chain"/>
</dbReference>
<dbReference type="Proteomes" id="UP001154272">
    <property type="component" value="Unassembled WGS sequence"/>
</dbReference>
<keyword evidence="15" id="KW-0175">Coiled coil</keyword>
<evidence type="ECO:0000256" key="7">
    <source>
        <dbReference type="ARBA" id="ARBA00023065"/>
    </source>
</evidence>
<dbReference type="InterPro" id="IPR002146">
    <property type="entry name" value="ATP_synth_b/b'su_bac/chlpt"/>
</dbReference>
<comment type="subunit">
    <text evidence="13">F-type ATPases have 2 components, F(1) - the catalytic core - and F(0) - the membrane proton channel. F(1) has five subunits: alpha(3), beta(3), gamma(1), delta(1), epsilon(1). F(0) has three main subunits: a(1), b(2) and c(10-14). The alpha and beta chains form an alternating ring which encloses part of the gamma chain. F(1) is attached to F(0) by a central stalk formed by the gamma and epsilon chains, while a peripheral stalk is formed by the delta and b chains.</text>
</comment>
<feature type="signal peptide" evidence="16">
    <location>
        <begin position="1"/>
        <end position="35"/>
    </location>
</feature>
<organism evidence="17 18">
    <name type="scientific">Commensalibacter papalotli</name>
    <name type="common">ex Botero et al. 2024</name>
    <dbReference type="NCBI Taxonomy" id="2972766"/>
    <lineage>
        <taxon>Bacteria</taxon>
        <taxon>Pseudomonadati</taxon>
        <taxon>Pseudomonadota</taxon>
        <taxon>Alphaproteobacteria</taxon>
        <taxon>Acetobacterales</taxon>
        <taxon>Acetobacteraceae</taxon>
    </lineage>
</organism>
<keyword evidence="4 13" id="KW-0812">Transmembrane</keyword>
<comment type="function">
    <text evidence="10 13">F(1)F(0) ATP synthase produces ATP from ADP in the presence of a proton or sodium gradient. F-type ATPases consist of two structural domains, F(1) containing the extramembraneous catalytic core and F(0) containing the membrane proton channel, linked together by a central stalk and a peripheral stalk. During catalysis, ATP synthesis in the catalytic domain of F(1) is coupled via a rotary mechanism of the central stalk subunits to proton translocation.</text>
</comment>
<feature type="coiled-coil region" evidence="15">
    <location>
        <begin position="89"/>
        <end position="156"/>
    </location>
</feature>
<name>A0ABM9HSC1_9PROT</name>
<dbReference type="PANTHER" id="PTHR33445:SF1">
    <property type="entry name" value="ATP SYNTHASE SUBUNIT B"/>
    <property type="match status" value="1"/>
</dbReference>
<comment type="similarity">
    <text evidence="1 13 14">Belongs to the ATPase B chain family.</text>
</comment>
<proteinExistence type="inferred from homology"/>
<keyword evidence="13" id="KW-1003">Cell membrane</keyword>
<protein>
    <recommendedName>
        <fullName evidence="13">ATP synthase subunit b</fullName>
    </recommendedName>
    <alternativeName>
        <fullName evidence="13">ATP synthase F(0) sector subunit b</fullName>
    </alternativeName>
    <alternativeName>
        <fullName evidence="13">ATPase subunit I</fullName>
    </alternativeName>
    <alternativeName>
        <fullName evidence="13">F-type ATPase subunit b</fullName>
        <shortName evidence="13">F-ATPase subunit b</shortName>
    </alternativeName>
</protein>
<keyword evidence="18" id="KW-1185">Reference proteome</keyword>
<dbReference type="Pfam" id="PF00430">
    <property type="entry name" value="ATP-synt_B"/>
    <property type="match status" value="1"/>
</dbReference>
<evidence type="ECO:0000256" key="10">
    <source>
        <dbReference type="ARBA" id="ARBA00025198"/>
    </source>
</evidence>
<evidence type="ECO:0000256" key="11">
    <source>
        <dbReference type="ARBA" id="ARBA00025614"/>
    </source>
</evidence>
<keyword evidence="6 13" id="KW-1133">Transmembrane helix</keyword>